<evidence type="ECO:0000313" key="3">
    <source>
        <dbReference type="Proteomes" id="UP000239899"/>
    </source>
</evidence>
<proteinExistence type="predicted"/>
<sequence length="185" mass="20960">MQLTQRQCLTPAALGQRQRGRRAAAPAVRPAALFGFGGNKDDEKEQEKEEQFRKQQEVLQRRRSNSWQAEVKERRAEVSRYMQDPAYKKQVDEEKRARFKARKEQEARDNPEPKFGIIVPLAPFGIADYDGGERFDLRLPFVDQGDPDEELANDPLGLKQLGKAFGFGKKGGEGDDAAQGKRKGK</sequence>
<dbReference type="Pfam" id="PF20709">
    <property type="entry name" value="DUF6823"/>
    <property type="match status" value="1"/>
</dbReference>
<gene>
    <name evidence="2" type="ORF">C2E21_5879</name>
</gene>
<dbReference type="InterPro" id="IPR049226">
    <property type="entry name" value="DUF6823"/>
</dbReference>
<feature type="region of interest" description="Disordered" evidence="1">
    <location>
        <begin position="162"/>
        <end position="185"/>
    </location>
</feature>
<protein>
    <submittedName>
        <fullName evidence="2">Uncharacterized protein</fullName>
    </submittedName>
</protein>
<organism evidence="2 3">
    <name type="scientific">Chlorella sorokiniana</name>
    <name type="common">Freshwater green alga</name>
    <dbReference type="NCBI Taxonomy" id="3076"/>
    <lineage>
        <taxon>Eukaryota</taxon>
        <taxon>Viridiplantae</taxon>
        <taxon>Chlorophyta</taxon>
        <taxon>core chlorophytes</taxon>
        <taxon>Trebouxiophyceae</taxon>
        <taxon>Chlorellales</taxon>
        <taxon>Chlorellaceae</taxon>
        <taxon>Chlorella clade</taxon>
        <taxon>Chlorella</taxon>
    </lineage>
</organism>
<dbReference type="Proteomes" id="UP000239899">
    <property type="component" value="Unassembled WGS sequence"/>
</dbReference>
<feature type="compositionally biased region" description="Low complexity" evidence="1">
    <location>
        <begin position="12"/>
        <end position="33"/>
    </location>
</feature>
<keyword evidence="3" id="KW-1185">Reference proteome</keyword>
<feature type="compositionally biased region" description="Basic and acidic residues" evidence="1">
    <location>
        <begin position="39"/>
        <end position="60"/>
    </location>
</feature>
<reference evidence="2 3" key="1">
    <citation type="journal article" date="2018" name="Plant J.">
        <title>Genome sequences of Chlorella sorokiniana UTEX 1602 and Micractinium conductrix SAG 241.80: implications to maltose excretion by a green alga.</title>
        <authorList>
            <person name="Arriola M.B."/>
            <person name="Velmurugan N."/>
            <person name="Zhang Y."/>
            <person name="Plunkett M.H."/>
            <person name="Hondzo H."/>
            <person name="Barney B.M."/>
        </authorList>
    </citation>
    <scope>NUCLEOTIDE SEQUENCE [LARGE SCALE GENOMIC DNA]</scope>
    <source>
        <strain evidence="3">UTEX 1602</strain>
    </source>
</reference>
<accession>A0A2P6TN18</accession>
<feature type="region of interest" description="Disordered" evidence="1">
    <location>
        <begin position="1"/>
        <end position="66"/>
    </location>
</feature>
<comment type="caution">
    <text evidence="2">The sequence shown here is derived from an EMBL/GenBank/DDBJ whole genome shotgun (WGS) entry which is preliminary data.</text>
</comment>
<dbReference type="AlphaFoldDB" id="A0A2P6TN18"/>
<dbReference type="OrthoDB" id="199317at2759"/>
<evidence type="ECO:0000256" key="1">
    <source>
        <dbReference type="SAM" id="MobiDB-lite"/>
    </source>
</evidence>
<dbReference type="EMBL" id="LHPG02000011">
    <property type="protein sequence ID" value="PRW45733.1"/>
    <property type="molecule type" value="Genomic_DNA"/>
</dbReference>
<name>A0A2P6TN18_CHLSO</name>
<evidence type="ECO:0000313" key="2">
    <source>
        <dbReference type="EMBL" id="PRW45733.1"/>
    </source>
</evidence>